<keyword evidence="1" id="KW-0812">Transmembrane</keyword>
<evidence type="ECO:0000313" key="3">
    <source>
        <dbReference type="Proteomes" id="UP000646579"/>
    </source>
</evidence>
<dbReference type="RefSeq" id="WP_189426858.1">
    <property type="nucleotide sequence ID" value="NZ_BMZE01000004.1"/>
</dbReference>
<name>A0A918VVX2_9HYPH</name>
<protein>
    <submittedName>
        <fullName evidence="2">Uncharacterized protein</fullName>
    </submittedName>
</protein>
<feature type="transmembrane region" description="Helical" evidence="1">
    <location>
        <begin position="12"/>
        <end position="31"/>
    </location>
</feature>
<feature type="transmembrane region" description="Helical" evidence="1">
    <location>
        <begin position="51"/>
        <end position="73"/>
    </location>
</feature>
<dbReference type="AlphaFoldDB" id="A0A918VVX2"/>
<keyword evidence="1" id="KW-0472">Membrane</keyword>
<dbReference type="Proteomes" id="UP000646579">
    <property type="component" value="Unassembled WGS sequence"/>
</dbReference>
<evidence type="ECO:0000256" key="1">
    <source>
        <dbReference type="SAM" id="Phobius"/>
    </source>
</evidence>
<keyword evidence="3" id="KW-1185">Reference proteome</keyword>
<organism evidence="2 3">
    <name type="scientific">Devosia pacifica</name>
    <dbReference type="NCBI Taxonomy" id="1335967"/>
    <lineage>
        <taxon>Bacteria</taxon>
        <taxon>Pseudomonadati</taxon>
        <taxon>Pseudomonadota</taxon>
        <taxon>Alphaproteobacteria</taxon>
        <taxon>Hyphomicrobiales</taxon>
        <taxon>Devosiaceae</taxon>
        <taxon>Devosia</taxon>
    </lineage>
</organism>
<feature type="transmembrane region" description="Helical" evidence="1">
    <location>
        <begin position="85"/>
        <end position="106"/>
    </location>
</feature>
<reference evidence="2" key="1">
    <citation type="journal article" date="2014" name="Int. J. Syst. Evol. Microbiol.">
        <title>Complete genome sequence of Corynebacterium casei LMG S-19264T (=DSM 44701T), isolated from a smear-ripened cheese.</title>
        <authorList>
            <consortium name="US DOE Joint Genome Institute (JGI-PGF)"/>
            <person name="Walter F."/>
            <person name="Albersmeier A."/>
            <person name="Kalinowski J."/>
            <person name="Ruckert C."/>
        </authorList>
    </citation>
    <scope>NUCLEOTIDE SEQUENCE</scope>
    <source>
        <strain evidence="2">KCTC 32437</strain>
    </source>
</reference>
<dbReference type="EMBL" id="BMZE01000004">
    <property type="protein sequence ID" value="GHA34639.1"/>
    <property type="molecule type" value="Genomic_DNA"/>
</dbReference>
<sequence length="115" mass="12298">MSETAIGPRRVMLLLAGFIVWSGSFVGLYTLQALGCRFGWHTITVGLFDLHRILLVAGFVVAIAVQVATLLLIWRARGGPQPQPFLQQTGLWAATAALGAAVLVYAPTLFISACT</sequence>
<keyword evidence="1" id="KW-1133">Transmembrane helix</keyword>
<reference evidence="2" key="2">
    <citation type="submission" date="2020-09" db="EMBL/GenBank/DDBJ databases">
        <authorList>
            <person name="Sun Q."/>
            <person name="Kim S."/>
        </authorList>
    </citation>
    <scope>NUCLEOTIDE SEQUENCE</scope>
    <source>
        <strain evidence="2">KCTC 32437</strain>
    </source>
</reference>
<evidence type="ECO:0000313" key="2">
    <source>
        <dbReference type="EMBL" id="GHA34639.1"/>
    </source>
</evidence>
<accession>A0A918VVX2</accession>
<proteinExistence type="predicted"/>
<comment type="caution">
    <text evidence="2">The sequence shown here is derived from an EMBL/GenBank/DDBJ whole genome shotgun (WGS) entry which is preliminary data.</text>
</comment>
<gene>
    <name evidence="2" type="ORF">GCM10007989_33120</name>
</gene>